<organism evidence="2">
    <name type="scientific">Micrurus carvalhoi</name>
    <dbReference type="NCBI Taxonomy" id="3147026"/>
    <lineage>
        <taxon>Eukaryota</taxon>
        <taxon>Metazoa</taxon>
        <taxon>Chordata</taxon>
        <taxon>Craniata</taxon>
        <taxon>Vertebrata</taxon>
        <taxon>Euteleostomi</taxon>
        <taxon>Lepidosauria</taxon>
        <taxon>Squamata</taxon>
        <taxon>Bifurcata</taxon>
        <taxon>Unidentata</taxon>
        <taxon>Episquamata</taxon>
        <taxon>Toxicofera</taxon>
        <taxon>Serpentes</taxon>
        <taxon>Colubroidea</taxon>
        <taxon>Elapidae</taxon>
        <taxon>Elapinae</taxon>
        <taxon>Micrurus</taxon>
    </lineage>
</organism>
<name>A0A2H6NG68_9SAUR</name>
<reference evidence="2" key="2">
    <citation type="submission" date="2017-12" db="EMBL/GenBank/DDBJ databases">
        <title>Coralsnake Venomics: Analyses of Venom Gland Transcriptomes and Proteomes of Six Brazilian Taxa.</title>
        <authorList>
            <person name="Aird S.D."/>
            <person name="Jorge da Silva N."/>
            <person name="Qiu L."/>
            <person name="Villar-Briones A."/>
            <person name="Aparecida-Saddi V."/>
            <person name="Campos-Telles M.P."/>
            <person name="Grau M."/>
            <person name="Mikheyev A.S."/>
        </authorList>
    </citation>
    <scope>NUCLEOTIDE SEQUENCE</scope>
    <source>
        <tissue evidence="2">Venom_gland</tissue>
    </source>
</reference>
<evidence type="ECO:0000313" key="2">
    <source>
        <dbReference type="EMBL" id="LAA31857.1"/>
    </source>
</evidence>
<accession>A0A2H6NG68</accession>
<dbReference type="AlphaFoldDB" id="A0A2H6NG68"/>
<dbReference type="EMBL" id="IACI01097406">
    <property type="protein sequence ID" value="LAA31857.1"/>
    <property type="molecule type" value="Transcribed_RNA"/>
</dbReference>
<proteinExistence type="predicted"/>
<protein>
    <submittedName>
        <fullName evidence="2">Uncharacterized protein</fullName>
    </submittedName>
</protein>
<feature type="region of interest" description="Disordered" evidence="1">
    <location>
        <begin position="88"/>
        <end position="117"/>
    </location>
</feature>
<feature type="compositionally biased region" description="Basic and acidic residues" evidence="1">
    <location>
        <begin position="88"/>
        <end position="107"/>
    </location>
</feature>
<reference evidence="2" key="1">
    <citation type="submission" date="2017-07" db="EMBL/GenBank/DDBJ databases">
        <authorList>
            <person name="Mikheyev A."/>
            <person name="Grau M."/>
        </authorList>
    </citation>
    <scope>NUCLEOTIDE SEQUENCE</scope>
    <source>
        <tissue evidence="2">Venom_gland</tissue>
    </source>
</reference>
<sequence length="117" mass="13394">MVGEGEGNDVVISMTTQRFTSFLLYSLGGRIQENRGGRSLWLQIVPGNKFETFIQKDDGQGYLDHHEPMMQVQVCQFEDHRQGINVKDDKMQRHGEADRSQKPDVHPGRHPYQGLVL</sequence>
<evidence type="ECO:0000256" key="1">
    <source>
        <dbReference type="SAM" id="MobiDB-lite"/>
    </source>
</evidence>